<protein>
    <submittedName>
        <fullName evidence="1">Uncharacterized protein</fullName>
    </submittedName>
</protein>
<proteinExistence type="predicted"/>
<dbReference type="KEGG" id="aaf:AURANDRAFT_67976"/>
<name>A0ABR1FZ64_AURAN</name>
<keyword evidence="2" id="KW-1185">Reference proteome</keyword>
<dbReference type="Proteomes" id="UP001363151">
    <property type="component" value="Unassembled WGS sequence"/>
</dbReference>
<evidence type="ECO:0000313" key="1">
    <source>
        <dbReference type="EMBL" id="KAK7241542.1"/>
    </source>
</evidence>
<dbReference type="EMBL" id="JBBJCI010000187">
    <property type="protein sequence ID" value="KAK7241542.1"/>
    <property type="molecule type" value="Genomic_DNA"/>
</dbReference>
<comment type="caution">
    <text evidence="1">The sequence shown here is derived from an EMBL/GenBank/DDBJ whole genome shotgun (WGS) entry which is preliminary data.</text>
</comment>
<evidence type="ECO:0000313" key="2">
    <source>
        <dbReference type="Proteomes" id="UP001363151"/>
    </source>
</evidence>
<gene>
    <name evidence="1" type="ORF">SO694_0037501</name>
</gene>
<organism evidence="1 2">
    <name type="scientific">Aureococcus anophagefferens</name>
    <name type="common">Harmful bloom alga</name>
    <dbReference type="NCBI Taxonomy" id="44056"/>
    <lineage>
        <taxon>Eukaryota</taxon>
        <taxon>Sar</taxon>
        <taxon>Stramenopiles</taxon>
        <taxon>Ochrophyta</taxon>
        <taxon>Pelagophyceae</taxon>
        <taxon>Pelagomonadales</taxon>
        <taxon>Pelagomonadaceae</taxon>
        <taxon>Aureococcus</taxon>
    </lineage>
</organism>
<sequence>MPEGEISQRTATAAPSETATPREDYPGFGDLDLSAANRAPAAAPSGMDDRVTSLRMLEAALAAAQGERDGLLEDVAAAQGERDAALADRDAAIQARDAALADRDGEIQARDAALAEIQDLRGHLDDANEDRDFFERKYDKYKAEVFRTQS</sequence>
<accession>A0ABR1FZ64</accession>
<reference evidence="1 2" key="1">
    <citation type="submission" date="2024-03" db="EMBL/GenBank/DDBJ databases">
        <title>Aureococcus anophagefferens CCMP1851 and Kratosvirus quantuckense: Draft genome of a second virus-susceptible host strain in the model system.</title>
        <authorList>
            <person name="Chase E."/>
            <person name="Truchon A.R."/>
            <person name="Schepens W."/>
            <person name="Wilhelm S.W."/>
        </authorList>
    </citation>
    <scope>NUCLEOTIDE SEQUENCE [LARGE SCALE GENOMIC DNA]</scope>
    <source>
        <strain evidence="1 2">CCMP1851</strain>
    </source>
</reference>